<sequence>MKIEGQPQTPIPAPTQTTRKSQPKHGEKTTPRTKAKEAVDSQGMQLRITQWFAKAGIAPINGSGWDVEVDKRLRRHQRIKAQQRMHNLERILDLALDFSLESGRQENIDADWFFSFVALAENIHSSAMQELWAKIFAMEISRPGTFSLRTLKVLQDITHRDASMLRIAAGMVSRKKGESSPKLLFGYYQKPSAWQWFTTPHQHQLNLAQYGLAYPNLLSLMDLGLIYNSEIESAELDTGTRSEWRCGNESLHLTPRHRGIALNYYKFTPTGSELFNLLHSPANQPYLEGLKGLLAQAFEVN</sequence>
<dbReference type="NCBIfam" id="TIGR03899">
    <property type="entry name" value="TIGR03899 family protein"/>
    <property type="match status" value="1"/>
</dbReference>
<dbReference type="Proteomes" id="UP001520878">
    <property type="component" value="Unassembled WGS sequence"/>
</dbReference>
<dbReference type="EMBL" id="JAJEWP010000008">
    <property type="protein sequence ID" value="MCC2618244.1"/>
    <property type="molecule type" value="Genomic_DNA"/>
</dbReference>
<organism evidence="2 3">
    <name type="scientific">Fluctibacter halophilus</name>
    <dbReference type="NCBI Taxonomy" id="226011"/>
    <lineage>
        <taxon>Bacteria</taxon>
        <taxon>Pseudomonadati</taxon>
        <taxon>Pseudomonadota</taxon>
        <taxon>Gammaproteobacteria</taxon>
        <taxon>Alteromonadales</taxon>
        <taxon>Alteromonadaceae</taxon>
        <taxon>Fluctibacter</taxon>
    </lineage>
</organism>
<feature type="compositionally biased region" description="Basic and acidic residues" evidence="1">
    <location>
        <begin position="24"/>
        <end position="38"/>
    </location>
</feature>
<accession>A0ABS8GCW9</accession>
<comment type="caution">
    <text evidence="2">The sequence shown here is derived from an EMBL/GenBank/DDBJ whole genome shotgun (WGS) entry which is preliminary data.</text>
</comment>
<reference evidence="2 3" key="1">
    <citation type="submission" date="2021-10" db="EMBL/GenBank/DDBJ databases">
        <title>Draft genome of Aestuariibacter halophilus JC2043.</title>
        <authorList>
            <person name="Emsley S.A."/>
            <person name="Pfannmuller K.M."/>
            <person name="Ushijima B."/>
            <person name="Saw J.H."/>
            <person name="Videau P."/>
        </authorList>
    </citation>
    <scope>NUCLEOTIDE SEQUENCE [LARGE SCALE GENOMIC DNA]</scope>
    <source>
        <strain evidence="2 3">JC2043</strain>
    </source>
</reference>
<evidence type="ECO:0000256" key="1">
    <source>
        <dbReference type="SAM" id="MobiDB-lite"/>
    </source>
</evidence>
<dbReference type="InterPro" id="IPR021254">
    <property type="entry name" value="DUF2806"/>
</dbReference>
<protein>
    <submittedName>
        <fullName evidence="2">TIGR03899 family protein</fullName>
    </submittedName>
</protein>
<name>A0ABS8GCW9_9ALTE</name>
<evidence type="ECO:0000313" key="2">
    <source>
        <dbReference type="EMBL" id="MCC2618244.1"/>
    </source>
</evidence>
<dbReference type="Pfam" id="PF10987">
    <property type="entry name" value="DUF2806"/>
    <property type="match status" value="1"/>
</dbReference>
<proteinExistence type="predicted"/>
<evidence type="ECO:0000313" key="3">
    <source>
        <dbReference type="Proteomes" id="UP001520878"/>
    </source>
</evidence>
<keyword evidence="3" id="KW-1185">Reference proteome</keyword>
<gene>
    <name evidence="2" type="ORF">LJ739_18450</name>
</gene>
<feature type="region of interest" description="Disordered" evidence="1">
    <location>
        <begin position="1"/>
        <end position="38"/>
    </location>
</feature>
<dbReference type="RefSeq" id="WP_229162976.1">
    <property type="nucleotide sequence ID" value="NZ_JAJEWP010000008.1"/>
</dbReference>